<dbReference type="InterPro" id="IPR033248">
    <property type="entry name" value="Transketolase_C"/>
</dbReference>
<dbReference type="STRING" id="414684.RC1_3769"/>
<evidence type="ECO:0000313" key="6">
    <source>
        <dbReference type="EMBL" id="ACJ01112.1"/>
    </source>
</evidence>
<dbReference type="CDD" id="cd07033">
    <property type="entry name" value="TPP_PYR_DXS_TK_like"/>
    <property type="match status" value="1"/>
</dbReference>
<dbReference type="InterPro" id="IPR005474">
    <property type="entry name" value="Transketolase_N"/>
</dbReference>
<dbReference type="Pfam" id="PF02779">
    <property type="entry name" value="Transket_pyr"/>
    <property type="match status" value="1"/>
</dbReference>
<dbReference type="SUPFAM" id="SSF52518">
    <property type="entry name" value="Thiamin diphosphate-binding fold (THDP-binding)"/>
    <property type="match status" value="2"/>
</dbReference>
<dbReference type="InterPro" id="IPR009014">
    <property type="entry name" value="Transketo_C/PFOR_II"/>
</dbReference>
<dbReference type="EMBL" id="CP000613">
    <property type="protein sequence ID" value="ACJ01112.1"/>
    <property type="molecule type" value="Genomic_DNA"/>
</dbReference>
<dbReference type="SUPFAM" id="SSF52922">
    <property type="entry name" value="TK C-terminal domain-like"/>
    <property type="match status" value="1"/>
</dbReference>
<feature type="domain" description="Transketolase-like pyrimidine-binding" evidence="5">
    <location>
        <begin position="328"/>
        <end position="493"/>
    </location>
</feature>
<dbReference type="InterPro" id="IPR029061">
    <property type="entry name" value="THDP-binding"/>
</dbReference>
<dbReference type="eggNOG" id="COG3959">
    <property type="taxonomic scope" value="Bacteria"/>
</dbReference>
<name>B6IXT8_RHOCS</name>
<accession>B6IXT8</accession>
<evidence type="ECO:0000259" key="5">
    <source>
        <dbReference type="SMART" id="SM00861"/>
    </source>
</evidence>
<dbReference type="PANTHER" id="PTHR43825">
    <property type="entry name" value="PYRUVATE DEHYDROGENASE E1 COMPONENT"/>
    <property type="match status" value="1"/>
</dbReference>
<evidence type="ECO:0000256" key="4">
    <source>
        <dbReference type="ARBA" id="ARBA00007131"/>
    </source>
</evidence>
<sequence>MGEQITLSNDAGALFHVPQAEFRRLLDLPLAPPERAALFADLCRLNTLYMITRAGSGHIGSSFSSLDIVSWLHLCVLRPGHDLYFSSKGHDAPGLYAVLTALGALPFEKIHGLRRLGGLPGHPDVAIPGMVANTGSLGMGISKAKGMAEADRVAGRPPRRLFVLTGDGELQEGQVWESLVSAANRHSDGIVAIVDHNKLQSDTFVRRVSDLGDLEAKFRAFGWSVMRADGHDIPAVAAALDALLALPGPRVLIADTVKGRGVSFMEHTALRPEQEFYRFHSGAPSRPDYARATQELADRINGRLAAAGAAPLALEVETVPATAAPPGVRLIPAYTEALLDAAERHPHLVALDADLILDTGLIPFRDRFPDRFIECGIAEQDMVSQASGMALAGLLPVVHSFACFLTARPNEQIYNACSEGKRIVFVGSLAGLLPAGPGHSHQSVRDLAAMGAMPGLTMVEPSCPAAVGPLLRWCLEAAPAASYLRLVSIPCDVPFALPDGWTPEPGRGTVLRPGRDGAVIAYGPVMLTEAWHALDRLEREHGLRLSLIDLPWLNRVDPDWLAETLTGMPLAVSIDNHFRIGGQGDRIAEALAARSGSPPLLRFCVDRLPDCGRNDEVLKAHGLDRDSLAAGILARLRP</sequence>
<evidence type="ECO:0000256" key="2">
    <source>
        <dbReference type="ARBA" id="ARBA00001946"/>
    </source>
</evidence>
<keyword evidence="7" id="KW-1185">Reference proteome</keyword>
<dbReference type="SMART" id="SM00861">
    <property type="entry name" value="Transket_pyr"/>
    <property type="match status" value="1"/>
</dbReference>
<dbReference type="PANTHER" id="PTHR43825:SF1">
    <property type="entry name" value="TRANSKETOLASE-LIKE PYRIMIDINE-BINDING DOMAIN-CONTAINING PROTEIN"/>
    <property type="match status" value="1"/>
</dbReference>
<dbReference type="AlphaFoldDB" id="B6IXT8"/>
<dbReference type="InterPro" id="IPR051157">
    <property type="entry name" value="PDH/Transketolase"/>
</dbReference>
<dbReference type="HOGENOM" id="CLU_009227_3_1_5"/>
<proteinExistence type="inferred from homology"/>
<dbReference type="Pfam" id="PF00456">
    <property type="entry name" value="Transketolase_N"/>
    <property type="match status" value="1"/>
</dbReference>
<dbReference type="Proteomes" id="UP000001591">
    <property type="component" value="Chromosome"/>
</dbReference>
<comment type="cofactor">
    <cofactor evidence="3">
        <name>thiamine diphosphate</name>
        <dbReference type="ChEBI" id="CHEBI:58937"/>
    </cofactor>
</comment>
<reference evidence="6 7" key="1">
    <citation type="journal article" date="2010" name="BMC Genomics">
        <title>Metabolic flexibility revealed in the genome of the cyst-forming alpha-1 proteobacterium Rhodospirillum centenum.</title>
        <authorList>
            <person name="Lu Y.K."/>
            <person name="Marden J."/>
            <person name="Han M."/>
            <person name="Swingley W.D."/>
            <person name="Mastrian S.D."/>
            <person name="Chowdhury S.R."/>
            <person name="Hao J."/>
            <person name="Helmy T."/>
            <person name="Kim S."/>
            <person name="Kurdoglu A.A."/>
            <person name="Matthies H.J."/>
            <person name="Rollo D."/>
            <person name="Stothard P."/>
            <person name="Blankenship R.E."/>
            <person name="Bauer C.E."/>
            <person name="Touchman J.W."/>
        </authorList>
    </citation>
    <scope>NUCLEOTIDE SEQUENCE [LARGE SCALE GENOMIC DNA]</scope>
    <source>
        <strain evidence="7">ATCC 51521 / SW</strain>
    </source>
</reference>
<gene>
    <name evidence="6" type="ordered locus">RC1_3769</name>
</gene>
<keyword evidence="6" id="KW-0808">Transferase</keyword>
<comment type="similarity">
    <text evidence="4">Belongs to the transketolase family.</text>
</comment>
<dbReference type="EC" id="2.2.1.1" evidence="6"/>
<organism evidence="6 7">
    <name type="scientific">Rhodospirillum centenum (strain ATCC 51521 / SW)</name>
    <dbReference type="NCBI Taxonomy" id="414684"/>
    <lineage>
        <taxon>Bacteria</taxon>
        <taxon>Pseudomonadati</taxon>
        <taxon>Pseudomonadota</taxon>
        <taxon>Alphaproteobacteria</taxon>
        <taxon>Rhodospirillales</taxon>
        <taxon>Rhodospirillaceae</taxon>
        <taxon>Rhodospirillum</taxon>
    </lineage>
</organism>
<dbReference type="Pfam" id="PF02780">
    <property type="entry name" value="Transketolase_C"/>
    <property type="match status" value="1"/>
</dbReference>
<comment type="cofactor">
    <cofactor evidence="1">
        <name>Mn(2+)</name>
        <dbReference type="ChEBI" id="CHEBI:29035"/>
    </cofactor>
</comment>
<evidence type="ECO:0000313" key="7">
    <source>
        <dbReference type="Proteomes" id="UP000001591"/>
    </source>
</evidence>
<dbReference type="OrthoDB" id="8732661at2"/>
<dbReference type="GO" id="GO:0005737">
    <property type="term" value="C:cytoplasm"/>
    <property type="evidence" value="ECO:0007669"/>
    <property type="project" value="UniProtKB-ARBA"/>
</dbReference>
<dbReference type="eggNOG" id="COG3958">
    <property type="taxonomic scope" value="Bacteria"/>
</dbReference>
<dbReference type="Gene3D" id="3.40.50.920">
    <property type="match status" value="1"/>
</dbReference>
<comment type="cofactor">
    <cofactor evidence="2">
        <name>Mg(2+)</name>
        <dbReference type="ChEBI" id="CHEBI:18420"/>
    </cofactor>
</comment>
<protein>
    <submittedName>
        <fullName evidence="6">Transketolase, putative</fullName>
        <ecNumber evidence="6">2.2.1.1</ecNumber>
    </submittedName>
</protein>
<dbReference type="RefSeq" id="WP_012568885.1">
    <property type="nucleotide sequence ID" value="NC_011420.2"/>
</dbReference>
<dbReference type="KEGG" id="rce:RC1_3769"/>
<evidence type="ECO:0000256" key="1">
    <source>
        <dbReference type="ARBA" id="ARBA00001936"/>
    </source>
</evidence>
<dbReference type="GO" id="GO:0004802">
    <property type="term" value="F:transketolase activity"/>
    <property type="evidence" value="ECO:0007669"/>
    <property type="project" value="UniProtKB-EC"/>
</dbReference>
<dbReference type="Gene3D" id="3.40.50.970">
    <property type="match status" value="2"/>
</dbReference>
<evidence type="ECO:0000256" key="3">
    <source>
        <dbReference type="ARBA" id="ARBA00001964"/>
    </source>
</evidence>
<dbReference type="InterPro" id="IPR005475">
    <property type="entry name" value="Transketolase-like_Pyr-bd"/>
</dbReference>